<comment type="caution">
    <text evidence="3">The sequence shown here is derived from an EMBL/GenBank/DDBJ whole genome shotgun (WGS) entry which is preliminary data.</text>
</comment>
<dbReference type="GO" id="GO:0005737">
    <property type="term" value="C:cytoplasm"/>
    <property type="evidence" value="ECO:0007669"/>
    <property type="project" value="TreeGrafter"/>
</dbReference>
<sequence>MDEVTNLVFSETASRPSFWAGICSCGVYSTSPFSIIHAGRGPMTLGPLSQNNSPPMPAACKMGQLFDQPPRLALMKALLEEAGEIISAMEI</sequence>
<keyword evidence="4" id="KW-1185">Reference proteome</keyword>
<keyword evidence="2" id="KW-0560">Oxidoreductase</keyword>
<protein>
    <submittedName>
        <fullName evidence="3">Uncharacterized protein</fullName>
    </submittedName>
</protein>
<reference evidence="3 4" key="2">
    <citation type="submission" date="2021-10" db="EMBL/GenBank/DDBJ databases">
        <authorList>
            <person name="Piombo E."/>
        </authorList>
    </citation>
    <scope>NUCLEOTIDE SEQUENCE [LARGE SCALE GENOMIC DNA]</scope>
</reference>
<dbReference type="EMBL" id="CABFNO020001327">
    <property type="protein sequence ID" value="CAG9981748.1"/>
    <property type="molecule type" value="Genomic_DNA"/>
</dbReference>
<evidence type="ECO:0000256" key="1">
    <source>
        <dbReference type="ARBA" id="ARBA00022857"/>
    </source>
</evidence>
<dbReference type="PANTHER" id="PTHR43765:SF2">
    <property type="entry name" value="2-DEHYDROPANTOATE 2-REDUCTASE"/>
    <property type="match status" value="1"/>
</dbReference>
<evidence type="ECO:0000313" key="4">
    <source>
        <dbReference type="Proteomes" id="UP000754883"/>
    </source>
</evidence>
<organism evidence="3 4">
    <name type="scientific">Clonostachys byssicola</name>
    <dbReference type="NCBI Taxonomy" id="160290"/>
    <lineage>
        <taxon>Eukaryota</taxon>
        <taxon>Fungi</taxon>
        <taxon>Dikarya</taxon>
        <taxon>Ascomycota</taxon>
        <taxon>Pezizomycotina</taxon>
        <taxon>Sordariomycetes</taxon>
        <taxon>Hypocreomycetidae</taxon>
        <taxon>Hypocreales</taxon>
        <taxon>Bionectriaceae</taxon>
        <taxon>Clonostachys</taxon>
    </lineage>
</organism>
<dbReference type="PANTHER" id="PTHR43765">
    <property type="entry name" value="2-DEHYDROPANTOATE 2-REDUCTASE-RELATED"/>
    <property type="match status" value="1"/>
</dbReference>
<dbReference type="Proteomes" id="UP000754883">
    <property type="component" value="Unassembled WGS sequence"/>
</dbReference>
<gene>
    <name evidence="3" type="ORF">CBYS24578_00017372</name>
</gene>
<evidence type="ECO:0000256" key="2">
    <source>
        <dbReference type="ARBA" id="ARBA00023002"/>
    </source>
</evidence>
<name>A0A9N9Y1L4_9HYPO</name>
<dbReference type="InterPro" id="IPR050838">
    <property type="entry name" value="Ketopantoate_reductase"/>
</dbReference>
<proteinExistence type="predicted"/>
<dbReference type="AlphaFoldDB" id="A0A9N9Y1L4"/>
<dbReference type="OrthoDB" id="73846at2759"/>
<reference evidence="4" key="1">
    <citation type="submission" date="2019-06" db="EMBL/GenBank/DDBJ databases">
        <authorList>
            <person name="Broberg M."/>
        </authorList>
    </citation>
    <scope>NUCLEOTIDE SEQUENCE [LARGE SCALE GENOMIC DNA]</scope>
</reference>
<accession>A0A9N9Y1L4</accession>
<dbReference type="GO" id="GO:0050661">
    <property type="term" value="F:NADP binding"/>
    <property type="evidence" value="ECO:0007669"/>
    <property type="project" value="TreeGrafter"/>
</dbReference>
<evidence type="ECO:0000313" key="3">
    <source>
        <dbReference type="EMBL" id="CAG9981748.1"/>
    </source>
</evidence>
<dbReference type="GO" id="GO:0008677">
    <property type="term" value="F:2-dehydropantoate 2-reductase activity"/>
    <property type="evidence" value="ECO:0007669"/>
    <property type="project" value="TreeGrafter"/>
</dbReference>
<keyword evidence="1" id="KW-0521">NADP</keyword>